<keyword evidence="5" id="KW-0964">Secreted</keyword>
<dbReference type="AlphaFoldDB" id="A0A803L9G7"/>
<evidence type="ECO:0000259" key="10">
    <source>
        <dbReference type="PROSITE" id="PS50843"/>
    </source>
</evidence>
<dbReference type="InterPro" id="IPR036749">
    <property type="entry name" value="Expansin_CBD_sf"/>
</dbReference>
<dbReference type="GO" id="GO:0009664">
    <property type="term" value="P:plant-type cell wall organization"/>
    <property type="evidence" value="ECO:0007669"/>
    <property type="project" value="InterPro"/>
</dbReference>
<keyword evidence="8" id="KW-0961">Cell wall biogenesis/degradation</keyword>
<feature type="domain" description="Expansin-like CBD" evidence="10">
    <location>
        <begin position="356"/>
        <end position="410"/>
    </location>
</feature>
<dbReference type="InterPro" id="IPR036908">
    <property type="entry name" value="RlpA-like_sf"/>
</dbReference>
<dbReference type="Gene3D" id="2.60.40.760">
    <property type="entry name" value="Expansin, cellulose-binding-like domain"/>
    <property type="match status" value="2"/>
</dbReference>
<reference evidence="11" key="1">
    <citation type="journal article" date="2017" name="Nature">
        <title>The genome of Chenopodium quinoa.</title>
        <authorList>
            <person name="Jarvis D.E."/>
            <person name="Ho Y.S."/>
            <person name="Lightfoot D.J."/>
            <person name="Schmoeckel S.M."/>
            <person name="Li B."/>
            <person name="Borm T.J.A."/>
            <person name="Ohyanagi H."/>
            <person name="Mineta K."/>
            <person name="Michell C.T."/>
            <person name="Saber N."/>
            <person name="Kharbatia N.M."/>
            <person name="Rupper R.R."/>
            <person name="Sharp A.R."/>
            <person name="Dally N."/>
            <person name="Boughton B.A."/>
            <person name="Woo Y.H."/>
            <person name="Gao G."/>
            <person name="Schijlen E.G.W.M."/>
            <person name="Guo X."/>
            <person name="Momin A.A."/>
            <person name="Negrao S."/>
            <person name="Al-Babili S."/>
            <person name="Gehring C."/>
            <person name="Roessner U."/>
            <person name="Jung C."/>
            <person name="Murphy K."/>
            <person name="Arold S.T."/>
            <person name="Gojobori T."/>
            <person name="van der Linden C.G."/>
            <person name="van Loo E.N."/>
            <person name="Jellen E.N."/>
            <person name="Maughan P.J."/>
            <person name="Tester M."/>
        </authorList>
    </citation>
    <scope>NUCLEOTIDE SEQUENCE [LARGE SCALE GENOMIC DNA]</scope>
    <source>
        <strain evidence="11">cv. PI 614886</strain>
    </source>
</reference>
<dbReference type="SUPFAM" id="SSF50685">
    <property type="entry name" value="Barwin-like endoglucanases"/>
    <property type="match status" value="2"/>
</dbReference>
<name>A0A803L9G7_CHEQI</name>
<dbReference type="EnsemblPlants" id="AUR62008506-RA">
    <property type="protein sequence ID" value="AUR62008506-RA:cds"/>
    <property type="gene ID" value="AUR62008506"/>
</dbReference>
<keyword evidence="12" id="KW-1185">Reference proteome</keyword>
<dbReference type="InterPro" id="IPR007118">
    <property type="entry name" value="Expan_Lol_pI"/>
</dbReference>
<evidence type="ECO:0000256" key="1">
    <source>
        <dbReference type="ARBA" id="ARBA00004170"/>
    </source>
</evidence>
<evidence type="ECO:0000313" key="11">
    <source>
        <dbReference type="EnsemblPlants" id="AUR62008506-RA:cds"/>
    </source>
</evidence>
<reference evidence="11" key="2">
    <citation type="submission" date="2021-03" db="UniProtKB">
        <authorList>
            <consortium name="EnsemblPlants"/>
        </authorList>
    </citation>
    <scope>IDENTIFICATION</scope>
</reference>
<evidence type="ECO:0000256" key="7">
    <source>
        <dbReference type="ARBA" id="ARBA00023136"/>
    </source>
</evidence>
<dbReference type="PROSITE" id="PS50843">
    <property type="entry name" value="EXPANSIN_CBD"/>
    <property type="match status" value="2"/>
</dbReference>
<evidence type="ECO:0000256" key="3">
    <source>
        <dbReference type="ARBA" id="ARBA00005392"/>
    </source>
</evidence>
<evidence type="ECO:0000256" key="2">
    <source>
        <dbReference type="ARBA" id="ARBA00004191"/>
    </source>
</evidence>
<dbReference type="Gramene" id="AUR62008506-RA">
    <property type="protein sequence ID" value="AUR62008506-RA:cds"/>
    <property type="gene ID" value="AUR62008506"/>
</dbReference>
<accession>A0A803L9G7</accession>
<evidence type="ECO:0000259" key="9">
    <source>
        <dbReference type="PROSITE" id="PS50842"/>
    </source>
</evidence>
<evidence type="ECO:0008006" key="13">
    <source>
        <dbReference type="Google" id="ProtNLM"/>
    </source>
</evidence>
<dbReference type="Pfam" id="PF01357">
    <property type="entry name" value="Expansin_C"/>
    <property type="match status" value="2"/>
</dbReference>
<dbReference type="Proteomes" id="UP000596660">
    <property type="component" value="Unplaced"/>
</dbReference>
<dbReference type="InterPro" id="IPR007112">
    <property type="entry name" value="Expansin/allergen_DPBB_dom"/>
</dbReference>
<protein>
    <recommendedName>
        <fullName evidence="13">Expansin</fullName>
    </recommendedName>
</protein>
<dbReference type="SMART" id="SM00837">
    <property type="entry name" value="DPBB_1"/>
    <property type="match status" value="2"/>
</dbReference>
<proteinExistence type="inferred from homology"/>
<dbReference type="OMA" id="KWEISQQ"/>
<comment type="similarity">
    <text evidence="3">Belongs to the expansin family. Expansin A subfamily.</text>
</comment>
<feature type="domain" description="Expansin-like EG45" evidence="9">
    <location>
        <begin position="30"/>
        <end position="138"/>
    </location>
</feature>
<dbReference type="PRINTS" id="PR01225">
    <property type="entry name" value="EXPANSNFAMLY"/>
</dbReference>
<feature type="domain" description="Expansin-like EG45" evidence="9">
    <location>
        <begin position="235"/>
        <end position="346"/>
    </location>
</feature>
<dbReference type="SUPFAM" id="SSF49590">
    <property type="entry name" value="PHL pollen allergen"/>
    <property type="match status" value="2"/>
</dbReference>
<sequence length="410" mass="45205">MALVTMVHCQDWTDAHATFYGDAKGGDTEKGACGYSTLTQGYGLQTTALSTTLYLDGATCGACYEIKCTNSKWCKDGAGTIKVTATNLCPPSSGPEAWCNPSLQHFDLTQPMFVTIAEYKAGIVPVQYRRVPCTKQGGIKFLINGNPNFLLVLVFNVGGAGDVKELKIKGSSDWVQMSRNWGMNWQIGGSGWTNQELSFQVTTSDGKTLEFEDFQGWIDAHATFYGDMMGHETDNGACGYGDLFKQGYGLETTALSTALFNDGAACGACFEIACIDSKWCKQGVRPIRVTATNFCPPWYEETPQAWCNPPRKHFDLTMPMFLKIAEYKGGIVPVVYRRVKCQKKGGVKFELKGNSYWLMVLVYNAGGVGDVTGVNIKGSKTSWTQMSRNWGQNWQTWTRLEGQSLSFQVY</sequence>
<dbReference type="InterPro" id="IPR007117">
    <property type="entry name" value="Expansin_CBD"/>
</dbReference>
<dbReference type="InterPro" id="IPR009009">
    <property type="entry name" value="RlpA-like_DPBB"/>
</dbReference>
<dbReference type="GO" id="GO:0005576">
    <property type="term" value="C:extracellular region"/>
    <property type="evidence" value="ECO:0007669"/>
    <property type="project" value="InterPro"/>
</dbReference>
<evidence type="ECO:0000256" key="8">
    <source>
        <dbReference type="ARBA" id="ARBA00023316"/>
    </source>
</evidence>
<dbReference type="PROSITE" id="PS50842">
    <property type="entry name" value="EXPANSIN_EG45"/>
    <property type="match status" value="2"/>
</dbReference>
<evidence type="ECO:0000256" key="6">
    <source>
        <dbReference type="ARBA" id="ARBA00022729"/>
    </source>
</evidence>
<dbReference type="Gene3D" id="2.40.40.10">
    <property type="entry name" value="RlpA-like domain"/>
    <property type="match status" value="2"/>
</dbReference>
<keyword evidence="4" id="KW-0134">Cell wall</keyword>
<evidence type="ECO:0000256" key="4">
    <source>
        <dbReference type="ARBA" id="ARBA00022512"/>
    </source>
</evidence>
<comment type="subcellular location">
    <subcellularLocation>
        <location evidence="1">Membrane</location>
        <topology evidence="1">Peripheral membrane protein</topology>
    </subcellularLocation>
    <subcellularLocation>
        <location evidence="2">Secreted</location>
        <location evidence="2">Cell wall</location>
    </subcellularLocation>
</comment>
<dbReference type="PANTHER" id="PTHR31867">
    <property type="entry name" value="EXPANSIN-A15"/>
    <property type="match status" value="1"/>
</dbReference>
<dbReference type="PRINTS" id="PR01226">
    <property type="entry name" value="EXPANSIN"/>
</dbReference>
<dbReference type="InterPro" id="IPR002963">
    <property type="entry name" value="Expansin"/>
</dbReference>
<organism evidence="11 12">
    <name type="scientific">Chenopodium quinoa</name>
    <name type="common">Quinoa</name>
    <dbReference type="NCBI Taxonomy" id="63459"/>
    <lineage>
        <taxon>Eukaryota</taxon>
        <taxon>Viridiplantae</taxon>
        <taxon>Streptophyta</taxon>
        <taxon>Embryophyta</taxon>
        <taxon>Tracheophyta</taxon>
        <taxon>Spermatophyta</taxon>
        <taxon>Magnoliopsida</taxon>
        <taxon>eudicotyledons</taxon>
        <taxon>Gunneridae</taxon>
        <taxon>Pentapetalae</taxon>
        <taxon>Caryophyllales</taxon>
        <taxon>Chenopodiaceae</taxon>
        <taxon>Chenopodioideae</taxon>
        <taxon>Atripliceae</taxon>
        <taxon>Chenopodium</taxon>
    </lineage>
</organism>
<dbReference type="GO" id="GO:0009653">
    <property type="term" value="P:anatomical structure morphogenesis"/>
    <property type="evidence" value="ECO:0007669"/>
    <property type="project" value="UniProtKB-ARBA"/>
</dbReference>
<keyword evidence="7" id="KW-0472">Membrane</keyword>
<evidence type="ECO:0000313" key="12">
    <source>
        <dbReference type="Proteomes" id="UP000596660"/>
    </source>
</evidence>
<feature type="domain" description="Expansin-like CBD" evidence="10">
    <location>
        <begin position="148"/>
        <end position="213"/>
    </location>
</feature>
<dbReference type="CDD" id="cd22274">
    <property type="entry name" value="DPBB_EXPA_N"/>
    <property type="match status" value="2"/>
</dbReference>
<dbReference type="Pfam" id="PF03330">
    <property type="entry name" value="DPBB_1"/>
    <property type="match status" value="2"/>
</dbReference>
<evidence type="ECO:0000256" key="5">
    <source>
        <dbReference type="ARBA" id="ARBA00022525"/>
    </source>
</evidence>
<keyword evidence="6" id="KW-0732">Signal</keyword>
<dbReference type="GO" id="GO:0016020">
    <property type="term" value="C:membrane"/>
    <property type="evidence" value="ECO:0007669"/>
    <property type="project" value="UniProtKB-SubCell"/>
</dbReference>